<gene>
    <name evidence="2" type="ORF">C6Y40_23535</name>
</gene>
<evidence type="ECO:0000256" key="1">
    <source>
        <dbReference type="SAM" id="Phobius"/>
    </source>
</evidence>
<organism evidence="2 3">
    <name type="scientific">Alteromonas alba</name>
    <dbReference type="NCBI Taxonomy" id="2079529"/>
    <lineage>
        <taxon>Bacteria</taxon>
        <taxon>Pseudomonadati</taxon>
        <taxon>Pseudomonadota</taxon>
        <taxon>Gammaproteobacteria</taxon>
        <taxon>Alteromonadales</taxon>
        <taxon>Alteromonadaceae</taxon>
        <taxon>Alteromonas/Salinimonas group</taxon>
        <taxon>Alteromonas</taxon>
    </lineage>
</organism>
<dbReference type="AlphaFoldDB" id="A0A2S9V3T3"/>
<accession>A0A2S9V3T3</accession>
<feature type="transmembrane region" description="Helical" evidence="1">
    <location>
        <begin position="47"/>
        <end position="71"/>
    </location>
</feature>
<feature type="transmembrane region" description="Helical" evidence="1">
    <location>
        <begin position="135"/>
        <end position="157"/>
    </location>
</feature>
<feature type="transmembrane region" description="Helical" evidence="1">
    <location>
        <begin position="77"/>
        <end position="94"/>
    </location>
</feature>
<proteinExistence type="predicted"/>
<dbReference type="OrthoDB" id="6522758at2"/>
<name>A0A2S9V3T3_9ALTE</name>
<sequence length="181" mass="19973">MFKLINFIGFQASWWLLILYQNQYWWVVAALLIAHIVLVGESLTEFAVVLVAAIAGVITDSLLALSGVYIFSGSGQFLPIPFWLILLWFAFASTLRHSLAYLSTHYWLAAGLGAVGGTLSYVAGMKLQAVTFGLAFYPTVFLLAAIWACLMPVIFLLSQRVEAVAQRVNGSDTFQTTKEKL</sequence>
<keyword evidence="3" id="KW-1185">Reference proteome</keyword>
<dbReference type="RefSeq" id="WP_105936825.1">
    <property type="nucleotide sequence ID" value="NZ_PVNP01000214.1"/>
</dbReference>
<feature type="transmembrane region" description="Helical" evidence="1">
    <location>
        <begin position="23"/>
        <end position="40"/>
    </location>
</feature>
<protein>
    <submittedName>
        <fullName evidence="2">DUF2878 domain-containing protein</fullName>
    </submittedName>
</protein>
<keyword evidence="1" id="KW-1133">Transmembrane helix</keyword>
<dbReference type="Proteomes" id="UP000238949">
    <property type="component" value="Unassembled WGS sequence"/>
</dbReference>
<keyword evidence="1" id="KW-0812">Transmembrane</keyword>
<evidence type="ECO:0000313" key="2">
    <source>
        <dbReference type="EMBL" id="PRO71126.1"/>
    </source>
</evidence>
<dbReference type="EMBL" id="PVNP01000214">
    <property type="protein sequence ID" value="PRO71126.1"/>
    <property type="molecule type" value="Genomic_DNA"/>
</dbReference>
<evidence type="ECO:0000313" key="3">
    <source>
        <dbReference type="Proteomes" id="UP000238949"/>
    </source>
</evidence>
<reference evidence="3" key="1">
    <citation type="journal article" date="2020" name="Int. J. Syst. Evol. Microbiol.">
        <title>Alteromonas alba sp. nov., a marine bacterium isolated from the seawater of the West Pacific Ocean.</title>
        <authorList>
            <person name="Sun C."/>
            <person name="Wu Y.-H."/>
            <person name="Xamxidin M."/>
            <person name="Cheng H."/>
            <person name="Xu X.-W."/>
        </authorList>
    </citation>
    <scope>NUCLEOTIDE SEQUENCE [LARGE SCALE GENOMIC DNA]</scope>
    <source>
        <strain evidence="3">190</strain>
    </source>
</reference>
<dbReference type="Pfam" id="PF11086">
    <property type="entry name" value="DUF2878"/>
    <property type="match status" value="1"/>
</dbReference>
<feature type="transmembrane region" description="Helical" evidence="1">
    <location>
        <begin position="106"/>
        <end position="123"/>
    </location>
</feature>
<dbReference type="InterPro" id="IPR021306">
    <property type="entry name" value="DUF2878"/>
</dbReference>
<comment type="caution">
    <text evidence="2">The sequence shown here is derived from an EMBL/GenBank/DDBJ whole genome shotgun (WGS) entry which is preliminary data.</text>
</comment>
<keyword evidence="1" id="KW-0472">Membrane</keyword>